<evidence type="ECO:0000256" key="3">
    <source>
        <dbReference type="ARBA" id="ARBA00022490"/>
    </source>
</evidence>
<gene>
    <name evidence="7" type="primary">murD</name>
    <name evidence="9" type="ORF">BBW65_05945</name>
</gene>
<evidence type="ECO:0000313" key="9">
    <source>
        <dbReference type="EMBL" id="ANV98366.1"/>
    </source>
</evidence>
<comment type="subcellular location">
    <subcellularLocation>
        <location evidence="1 7">Cytoplasm</location>
    </subcellularLocation>
</comment>
<feature type="binding site" evidence="7">
    <location>
        <begin position="99"/>
        <end position="105"/>
    </location>
    <ligand>
        <name>ATP</name>
        <dbReference type="ChEBI" id="CHEBI:30616"/>
    </ligand>
</feature>
<evidence type="ECO:0000259" key="8">
    <source>
        <dbReference type="Pfam" id="PF08245"/>
    </source>
</evidence>
<dbReference type="InterPro" id="IPR036565">
    <property type="entry name" value="Mur-like_cat_sf"/>
</dbReference>
<dbReference type="InterPro" id="IPR005762">
    <property type="entry name" value="MurD"/>
</dbReference>
<organism evidence="9 10">
    <name type="scientific">Helicobacter enhydrae</name>
    <dbReference type="NCBI Taxonomy" id="222136"/>
    <lineage>
        <taxon>Bacteria</taxon>
        <taxon>Pseudomonadati</taxon>
        <taxon>Campylobacterota</taxon>
        <taxon>Epsilonproteobacteria</taxon>
        <taxon>Campylobacterales</taxon>
        <taxon>Helicobacteraceae</taxon>
        <taxon>Helicobacter</taxon>
    </lineage>
</organism>
<dbReference type="GO" id="GO:0051301">
    <property type="term" value="P:cell division"/>
    <property type="evidence" value="ECO:0007669"/>
    <property type="project" value="UniProtKB-KW"/>
</dbReference>
<evidence type="ECO:0000256" key="2">
    <source>
        <dbReference type="ARBA" id="ARBA00004752"/>
    </source>
</evidence>
<proteinExistence type="inferred from homology"/>
<keyword evidence="3 7" id="KW-0963">Cytoplasm</keyword>
<dbReference type="NCBIfam" id="TIGR01087">
    <property type="entry name" value="murD"/>
    <property type="match status" value="1"/>
</dbReference>
<keyword evidence="5 7" id="KW-0547">Nucleotide-binding</keyword>
<keyword evidence="7" id="KW-0133">Cell shape</keyword>
<dbReference type="InterPro" id="IPR036615">
    <property type="entry name" value="Mur_ligase_C_dom_sf"/>
</dbReference>
<protein>
    <recommendedName>
        <fullName evidence="7">UDP-N-acetylmuramoylalanine--D-glutamate ligase</fullName>
        <ecNumber evidence="7">6.3.2.9</ecNumber>
    </recommendedName>
    <alternativeName>
        <fullName evidence="7">D-glutamic acid-adding enzyme</fullName>
    </alternativeName>
    <alternativeName>
        <fullName evidence="7">UDP-N-acetylmuramoyl-L-alanyl-D-glutamate synthetase</fullName>
    </alternativeName>
</protein>
<dbReference type="KEGG" id="het:BBW65_05945"/>
<dbReference type="STRING" id="222136.BBW65_05945"/>
<dbReference type="EMBL" id="CP016503">
    <property type="protein sequence ID" value="ANV98366.1"/>
    <property type="molecule type" value="Genomic_DNA"/>
</dbReference>
<dbReference type="Gene3D" id="3.40.50.720">
    <property type="entry name" value="NAD(P)-binding Rossmann-like Domain"/>
    <property type="match status" value="1"/>
</dbReference>
<keyword evidence="10" id="KW-1185">Reference proteome</keyword>
<dbReference type="GO" id="GO:0009252">
    <property type="term" value="P:peptidoglycan biosynthetic process"/>
    <property type="evidence" value="ECO:0007669"/>
    <property type="project" value="UniProtKB-UniRule"/>
</dbReference>
<dbReference type="HAMAP" id="MF_00639">
    <property type="entry name" value="MurD"/>
    <property type="match status" value="1"/>
</dbReference>
<sequence length="409" mass="45811">MIALLGFGKTNQALLELCNHQGTQCLIFDDSFAQIHTDTKQNHYIPSQLFDQYIHQIDFAIPSPGIPPHHPLIAQSPKLISEYDYILPNIRQPQIWISGTNGKTTTTEMLEHLLSDFGGVAGGNIGRPLAELLHLQPKIWILETSSFTLHYTHQSTPQIYLLLPLSQDHISWHKSFGNYTQAKLSPLANMRPDATAIIPQQYISHPIAQASQATIIGYTSEEDLKERFGIDSAIPFDPPFLLDALLAIIGAKLLTQCDLSAKLQDYRLGAHKMEKILDARGRLWINDSKGTNIDATIWALRTYKHQKVFLILGGDDKGADLAPLFAQIRLQEVEILAIGSNASRIQKYADRYAIQCTRSLTLDRAVRQIHAHLDHQSVAILSPAAASLDQFVSYRQRGERFVELVKDLS</sequence>
<dbReference type="AlphaFoldDB" id="A0A1B1U6K1"/>
<dbReference type="GO" id="GO:0008360">
    <property type="term" value="P:regulation of cell shape"/>
    <property type="evidence" value="ECO:0007669"/>
    <property type="project" value="UniProtKB-KW"/>
</dbReference>
<dbReference type="Gene3D" id="3.90.190.20">
    <property type="entry name" value="Mur ligase, C-terminal domain"/>
    <property type="match status" value="1"/>
</dbReference>
<comment type="pathway">
    <text evidence="2 7">Cell wall biogenesis; peptidoglycan biosynthesis.</text>
</comment>
<comment type="catalytic activity">
    <reaction evidence="7">
        <text>UDP-N-acetyl-alpha-D-muramoyl-L-alanine + D-glutamate + ATP = UDP-N-acetyl-alpha-D-muramoyl-L-alanyl-D-glutamate + ADP + phosphate + H(+)</text>
        <dbReference type="Rhea" id="RHEA:16429"/>
        <dbReference type="ChEBI" id="CHEBI:15378"/>
        <dbReference type="ChEBI" id="CHEBI:29986"/>
        <dbReference type="ChEBI" id="CHEBI:30616"/>
        <dbReference type="ChEBI" id="CHEBI:43474"/>
        <dbReference type="ChEBI" id="CHEBI:83898"/>
        <dbReference type="ChEBI" id="CHEBI:83900"/>
        <dbReference type="ChEBI" id="CHEBI:456216"/>
        <dbReference type="EC" id="6.3.2.9"/>
    </reaction>
</comment>
<dbReference type="OrthoDB" id="9809796at2"/>
<reference evidence="10" key="1">
    <citation type="submission" date="2016-07" db="EMBL/GenBank/DDBJ databases">
        <authorList>
            <person name="Florea S."/>
            <person name="Webb J.S."/>
            <person name="Jaromczyk J."/>
            <person name="Schardl C.L."/>
        </authorList>
    </citation>
    <scope>NUCLEOTIDE SEQUENCE [LARGE SCALE GENOMIC DNA]</scope>
    <source>
        <strain evidence="10">MIT 01-6242</strain>
    </source>
</reference>
<keyword evidence="7" id="KW-0573">Peptidoglycan synthesis</keyword>
<dbReference type="UniPathway" id="UPA00219"/>
<dbReference type="PANTHER" id="PTHR43692:SF1">
    <property type="entry name" value="UDP-N-ACETYLMURAMOYLALANINE--D-GLUTAMATE LIGASE"/>
    <property type="match status" value="1"/>
</dbReference>
<keyword evidence="6 7" id="KW-0067">ATP-binding</keyword>
<name>A0A1B1U6K1_9HELI</name>
<dbReference type="Pfam" id="PF08245">
    <property type="entry name" value="Mur_ligase_M"/>
    <property type="match status" value="1"/>
</dbReference>
<keyword evidence="7" id="KW-0131">Cell cycle</keyword>
<keyword evidence="7" id="KW-0132">Cell division</keyword>
<evidence type="ECO:0000256" key="4">
    <source>
        <dbReference type="ARBA" id="ARBA00022598"/>
    </source>
</evidence>
<dbReference type="Gene3D" id="3.40.1190.10">
    <property type="entry name" value="Mur-like, catalytic domain"/>
    <property type="match status" value="1"/>
</dbReference>
<dbReference type="SUPFAM" id="SSF53244">
    <property type="entry name" value="MurD-like peptide ligases, peptide-binding domain"/>
    <property type="match status" value="1"/>
</dbReference>
<dbReference type="SUPFAM" id="SSF53623">
    <property type="entry name" value="MurD-like peptide ligases, catalytic domain"/>
    <property type="match status" value="1"/>
</dbReference>
<accession>A0A1B1U6K1</accession>
<evidence type="ECO:0000256" key="6">
    <source>
        <dbReference type="ARBA" id="ARBA00022840"/>
    </source>
</evidence>
<keyword evidence="4 7" id="KW-0436">Ligase</keyword>
<evidence type="ECO:0000256" key="5">
    <source>
        <dbReference type="ARBA" id="ARBA00022741"/>
    </source>
</evidence>
<dbReference type="PANTHER" id="PTHR43692">
    <property type="entry name" value="UDP-N-ACETYLMURAMOYLALANINE--D-GLUTAMATE LIGASE"/>
    <property type="match status" value="1"/>
</dbReference>
<dbReference type="RefSeq" id="WP_066341022.1">
    <property type="nucleotide sequence ID" value="NZ_CP016503.1"/>
</dbReference>
<dbReference type="InterPro" id="IPR013221">
    <property type="entry name" value="Mur_ligase_cen"/>
</dbReference>
<dbReference type="GO" id="GO:0005524">
    <property type="term" value="F:ATP binding"/>
    <property type="evidence" value="ECO:0007669"/>
    <property type="project" value="UniProtKB-UniRule"/>
</dbReference>
<evidence type="ECO:0000313" key="10">
    <source>
        <dbReference type="Proteomes" id="UP000092884"/>
    </source>
</evidence>
<keyword evidence="7" id="KW-0961">Cell wall biogenesis/degradation</keyword>
<dbReference type="GO" id="GO:0005737">
    <property type="term" value="C:cytoplasm"/>
    <property type="evidence" value="ECO:0007669"/>
    <property type="project" value="UniProtKB-SubCell"/>
</dbReference>
<comment type="similarity">
    <text evidence="7">Belongs to the MurCDEF family.</text>
</comment>
<dbReference type="EC" id="6.3.2.9" evidence="7"/>
<comment type="function">
    <text evidence="7">Cell wall formation. Catalyzes the addition of glutamate to the nucleotide precursor UDP-N-acetylmuramoyl-L-alanine (UMA).</text>
</comment>
<evidence type="ECO:0000256" key="7">
    <source>
        <dbReference type="HAMAP-Rule" id="MF_00639"/>
    </source>
</evidence>
<dbReference type="GO" id="GO:0071555">
    <property type="term" value="P:cell wall organization"/>
    <property type="evidence" value="ECO:0007669"/>
    <property type="project" value="UniProtKB-KW"/>
</dbReference>
<evidence type="ECO:0000256" key="1">
    <source>
        <dbReference type="ARBA" id="ARBA00004496"/>
    </source>
</evidence>
<dbReference type="Proteomes" id="UP000092884">
    <property type="component" value="Chromosome"/>
</dbReference>
<feature type="domain" description="Mur ligase central" evidence="8">
    <location>
        <begin position="97"/>
        <end position="218"/>
    </location>
</feature>
<dbReference type="GO" id="GO:0008764">
    <property type="term" value="F:UDP-N-acetylmuramoylalanine-D-glutamate ligase activity"/>
    <property type="evidence" value="ECO:0007669"/>
    <property type="project" value="UniProtKB-UniRule"/>
</dbReference>